<dbReference type="RefSeq" id="WP_163954945.1">
    <property type="nucleotide sequence ID" value="NZ_JAAFZH010000020.1"/>
</dbReference>
<dbReference type="AlphaFoldDB" id="A0A6L9LE34"/>
<dbReference type="InterPro" id="IPR050065">
    <property type="entry name" value="GlmU-like"/>
</dbReference>
<accession>A0A6L9LE34</accession>
<sequence>MATLVLFDDPAIRPALLPFTFTRPVACIRVGIQTIAEKWSATLNLTASFLTESYLQTKFPQQTDSDNLYINGAVCPTDALQQSISALRSGAGLITSEGSVLAVKTDKPLSSPPTINDPYDFATFAEPLTIICNLWDIFVHNGDQIRADFAQLTAGRQSAPITDPFTRCYAPENIFIEEGATIRASILNAEDGPIYVGRNATISEGSVVIGPFSLGESSTVNWGGKMRSNTTIGPFCKVGGEISNSVFLGYSNKGHDGFLGNSVIGEWCNLGANVNNSNLKNDYSNVKLYSYPHGRLEDTGRIFCGLMMGDFTKAGISTMFNTGTVVGVSVNVFGSGFQPKLIPSFSWGGAIDGFTTYRLDKALYVASEAFKRRGTDFNEQEETILKEIFNTERTTSPTNNPFSLLNDL</sequence>
<dbReference type="SUPFAM" id="SSF51161">
    <property type="entry name" value="Trimeric LpxA-like enzymes"/>
    <property type="match status" value="1"/>
</dbReference>
<reference evidence="3 4" key="1">
    <citation type="submission" date="2020-02" db="EMBL/GenBank/DDBJ databases">
        <title>Draft genome sequence of two Spirosoma agri KCTC 52727 and Spirosoma terrae KCTC 52035.</title>
        <authorList>
            <person name="Rojas J."/>
            <person name="Ambika Manirajan B."/>
            <person name="Suarez C."/>
            <person name="Ratering S."/>
            <person name="Schnell S."/>
        </authorList>
    </citation>
    <scope>NUCLEOTIDE SEQUENCE [LARGE SCALE GENOMIC DNA]</scope>
    <source>
        <strain evidence="3 4">KCTC 52035</strain>
    </source>
</reference>
<dbReference type="Gene3D" id="2.160.10.10">
    <property type="entry name" value="Hexapeptide repeat proteins"/>
    <property type="match status" value="1"/>
</dbReference>
<dbReference type="EMBL" id="JAAFZH010000020">
    <property type="protein sequence ID" value="NDU98814.1"/>
    <property type="molecule type" value="Genomic_DNA"/>
</dbReference>
<proteinExistence type="predicted"/>
<keyword evidence="1 3" id="KW-0808">Transferase</keyword>
<name>A0A6L9LE34_9BACT</name>
<dbReference type="InterPro" id="IPR023917">
    <property type="entry name" value="Bifunctiontional_GlmU_bac-type"/>
</dbReference>
<dbReference type="PANTHER" id="PTHR43584:SF9">
    <property type="entry name" value="TRANSFERASE HEXAPEPTIDE REPEAT CONTAINING PROTEIN"/>
    <property type="match status" value="1"/>
</dbReference>
<dbReference type="InterPro" id="IPR011004">
    <property type="entry name" value="Trimer_LpxA-like_sf"/>
</dbReference>
<evidence type="ECO:0000256" key="1">
    <source>
        <dbReference type="ARBA" id="ARBA00022679"/>
    </source>
</evidence>
<protein>
    <submittedName>
        <fullName evidence="3">Glucose-1-phosphate thymidylyltransferase</fullName>
    </submittedName>
</protein>
<gene>
    <name evidence="3" type="ORF">GK108_28280</name>
</gene>
<dbReference type="Pfam" id="PF13562">
    <property type="entry name" value="NTP_transf_4"/>
    <property type="match status" value="1"/>
</dbReference>
<dbReference type="GO" id="GO:0016746">
    <property type="term" value="F:acyltransferase activity"/>
    <property type="evidence" value="ECO:0007669"/>
    <property type="project" value="UniProtKB-KW"/>
</dbReference>
<organism evidence="3 4">
    <name type="scientific">Spirosoma terrae</name>
    <dbReference type="NCBI Taxonomy" id="1968276"/>
    <lineage>
        <taxon>Bacteria</taxon>
        <taxon>Pseudomonadati</taxon>
        <taxon>Bacteroidota</taxon>
        <taxon>Cytophagia</taxon>
        <taxon>Cytophagales</taxon>
        <taxon>Cytophagaceae</taxon>
        <taxon>Spirosoma</taxon>
    </lineage>
</organism>
<dbReference type="GO" id="GO:0016779">
    <property type="term" value="F:nucleotidyltransferase activity"/>
    <property type="evidence" value="ECO:0007669"/>
    <property type="project" value="UniProtKB-ARBA"/>
</dbReference>
<dbReference type="PANTHER" id="PTHR43584">
    <property type="entry name" value="NUCLEOTIDYL TRANSFERASE"/>
    <property type="match status" value="1"/>
</dbReference>
<dbReference type="NCBIfam" id="TIGR03991">
    <property type="entry name" value="alt_bact_glmU"/>
    <property type="match status" value="1"/>
</dbReference>
<evidence type="ECO:0000313" key="4">
    <source>
        <dbReference type="Proteomes" id="UP000474175"/>
    </source>
</evidence>
<evidence type="ECO:0000313" key="3">
    <source>
        <dbReference type="EMBL" id="NDU98814.1"/>
    </source>
</evidence>
<dbReference type="Proteomes" id="UP000474175">
    <property type="component" value="Unassembled WGS sequence"/>
</dbReference>
<comment type="caution">
    <text evidence="3">The sequence shown here is derived from an EMBL/GenBank/DDBJ whole genome shotgun (WGS) entry which is preliminary data.</text>
</comment>
<keyword evidence="2" id="KW-0012">Acyltransferase</keyword>
<keyword evidence="4" id="KW-1185">Reference proteome</keyword>
<evidence type="ECO:0000256" key="2">
    <source>
        <dbReference type="ARBA" id="ARBA00023315"/>
    </source>
</evidence>